<evidence type="ECO:0000256" key="1">
    <source>
        <dbReference type="ARBA" id="ARBA00010990"/>
    </source>
</evidence>
<dbReference type="GO" id="GO:0016740">
    <property type="term" value="F:transferase activity"/>
    <property type="evidence" value="ECO:0007669"/>
    <property type="project" value="UniProtKB-KW"/>
</dbReference>
<feature type="domain" description="4'-phosphopantetheinyl transferase" evidence="3">
    <location>
        <begin position="107"/>
        <end position="169"/>
    </location>
</feature>
<dbReference type="PANTHER" id="PTHR12215:SF10">
    <property type="entry name" value="L-AMINOADIPATE-SEMIALDEHYDE DEHYDROGENASE-PHOSPHOPANTETHEINYL TRANSFERASE"/>
    <property type="match status" value="1"/>
</dbReference>
<dbReference type="PANTHER" id="PTHR12215">
    <property type="entry name" value="PHOSPHOPANTETHEINE TRANSFERASE"/>
    <property type="match status" value="1"/>
</dbReference>
<organism evidence="4 5">
    <name type="scientific">Streptomyces lateritius</name>
    <dbReference type="NCBI Taxonomy" id="67313"/>
    <lineage>
        <taxon>Bacteria</taxon>
        <taxon>Bacillati</taxon>
        <taxon>Actinomycetota</taxon>
        <taxon>Actinomycetes</taxon>
        <taxon>Kitasatosporales</taxon>
        <taxon>Streptomycetaceae</taxon>
        <taxon>Streptomyces</taxon>
    </lineage>
</organism>
<proteinExistence type="inferred from homology"/>
<dbReference type="SUPFAM" id="SSF56214">
    <property type="entry name" value="4'-phosphopantetheinyl transferase"/>
    <property type="match status" value="2"/>
</dbReference>
<evidence type="ECO:0000259" key="3">
    <source>
        <dbReference type="Pfam" id="PF01648"/>
    </source>
</evidence>
<evidence type="ECO:0000313" key="4">
    <source>
        <dbReference type="EMBL" id="MFF8278686.1"/>
    </source>
</evidence>
<evidence type="ECO:0000313" key="5">
    <source>
        <dbReference type="Proteomes" id="UP001603013"/>
    </source>
</evidence>
<keyword evidence="5" id="KW-1185">Reference proteome</keyword>
<accession>A0ABW6YFR3</accession>
<protein>
    <submittedName>
        <fullName evidence="4">4'-phosphopantetheinyl transferase family protein</fullName>
    </submittedName>
</protein>
<comment type="caution">
    <text evidence="4">The sequence shown here is derived from an EMBL/GenBank/DDBJ whole genome shotgun (WGS) entry which is preliminary data.</text>
</comment>
<dbReference type="InterPro" id="IPR008278">
    <property type="entry name" value="4-PPantetheinyl_Trfase_dom"/>
</dbReference>
<dbReference type="RefSeq" id="WP_391935788.1">
    <property type="nucleotide sequence ID" value="NZ_JBIBSM010000011.1"/>
</dbReference>
<dbReference type="EMBL" id="JBIBSM010000011">
    <property type="protein sequence ID" value="MFF8278686.1"/>
    <property type="molecule type" value="Genomic_DNA"/>
</dbReference>
<keyword evidence="2 4" id="KW-0808">Transferase</keyword>
<dbReference type="InterPro" id="IPR037143">
    <property type="entry name" value="4-PPantetheinyl_Trfase_dom_sf"/>
</dbReference>
<evidence type="ECO:0000256" key="2">
    <source>
        <dbReference type="ARBA" id="ARBA00022679"/>
    </source>
</evidence>
<dbReference type="Proteomes" id="UP001603013">
    <property type="component" value="Unassembled WGS sequence"/>
</dbReference>
<name>A0ABW6YFR3_9ACTN</name>
<gene>
    <name evidence="4" type="ORF">ACF05T_21630</name>
</gene>
<comment type="similarity">
    <text evidence="1">Belongs to the P-Pant transferase superfamily. Gsp/Sfp/HetI/AcpT family.</text>
</comment>
<dbReference type="InterPro" id="IPR050559">
    <property type="entry name" value="P-Pant_transferase_sf"/>
</dbReference>
<sequence length="238" mass="25403">MADVWHVGVDQVPESLAVLLDERDRARRRQIAVPADRSRFLAAWVLARLVLGEKLGREPAALSFRRACAHCGDPTHGKPVVETDGPRPDFSLAHSGGLAVLVVSDRAVGVDVEDATAREQPLAPALSARERANCRSYADFARLWTRKEALLKAVGKGLAVHPRHIEVLGTTLLALPAALGRPEDYTLRDLPLPAPYVGSVAALGSRLSLSVRSGESLVGRAAQACGTRSIPARIAGPE</sequence>
<reference evidence="4 5" key="1">
    <citation type="submission" date="2024-10" db="EMBL/GenBank/DDBJ databases">
        <title>The Natural Products Discovery Center: Release of the First 8490 Sequenced Strains for Exploring Actinobacteria Biosynthetic Diversity.</title>
        <authorList>
            <person name="Kalkreuter E."/>
            <person name="Kautsar S.A."/>
            <person name="Yang D."/>
            <person name="Bader C.D."/>
            <person name="Teijaro C.N."/>
            <person name="Fluegel L."/>
            <person name="Davis C.M."/>
            <person name="Simpson J.R."/>
            <person name="Lauterbach L."/>
            <person name="Steele A.D."/>
            <person name="Gui C."/>
            <person name="Meng S."/>
            <person name="Li G."/>
            <person name="Viehrig K."/>
            <person name="Ye F."/>
            <person name="Su P."/>
            <person name="Kiefer A.F."/>
            <person name="Nichols A."/>
            <person name="Cepeda A.J."/>
            <person name="Yan W."/>
            <person name="Fan B."/>
            <person name="Jiang Y."/>
            <person name="Adhikari A."/>
            <person name="Zheng C.-J."/>
            <person name="Schuster L."/>
            <person name="Cowan T.M."/>
            <person name="Smanski M.J."/>
            <person name="Chevrette M.G."/>
            <person name="De Carvalho L.P.S."/>
            <person name="Shen B."/>
        </authorList>
    </citation>
    <scope>NUCLEOTIDE SEQUENCE [LARGE SCALE GENOMIC DNA]</scope>
    <source>
        <strain evidence="4 5">NPDC015755</strain>
    </source>
</reference>
<dbReference type="Gene3D" id="3.90.470.20">
    <property type="entry name" value="4'-phosphopantetheinyl transferase domain"/>
    <property type="match status" value="2"/>
</dbReference>
<dbReference type="Pfam" id="PF01648">
    <property type="entry name" value="ACPS"/>
    <property type="match status" value="1"/>
</dbReference>